<keyword evidence="3" id="KW-1185">Reference proteome</keyword>
<dbReference type="Pfam" id="PF06983">
    <property type="entry name" value="3-dmu-9_3-mt"/>
    <property type="match status" value="1"/>
</dbReference>
<dbReference type="STRING" id="1419482.SAMN05444266_10755"/>
<dbReference type="EMBL" id="FRBL01000007">
    <property type="protein sequence ID" value="SHM22734.1"/>
    <property type="molecule type" value="Genomic_DNA"/>
</dbReference>
<organism evidence="2 3">
    <name type="scientific">Chitinophaga jiangningensis</name>
    <dbReference type="NCBI Taxonomy" id="1419482"/>
    <lineage>
        <taxon>Bacteria</taxon>
        <taxon>Pseudomonadati</taxon>
        <taxon>Bacteroidota</taxon>
        <taxon>Chitinophagia</taxon>
        <taxon>Chitinophagales</taxon>
        <taxon>Chitinophagaceae</taxon>
        <taxon>Chitinophaga</taxon>
    </lineage>
</organism>
<evidence type="ECO:0000259" key="1">
    <source>
        <dbReference type="Pfam" id="PF06983"/>
    </source>
</evidence>
<sequence length="137" mass="15186">MSTLNAYLTLNGNCAEAMNFYKSVVGGELFLMTVKDSPMKDEVPEQFHNAVMHAALRNGDFNLMASDSMHQGPVNFGNSVSLTLSCGDESEAEKFFNGLSAGGKVVMPLQETFWAKRFGMLTDKYGFHWMVNVEKPM</sequence>
<dbReference type="Gene3D" id="3.10.180.10">
    <property type="entry name" value="2,3-Dihydroxybiphenyl 1,2-Dioxygenase, domain 1"/>
    <property type="match status" value="1"/>
</dbReference>
<reference evidence="2 3" key="1">
    <citation type="submission" date="2016-11" db="EMBL/GenBank/DDBJ databases">
        <authorList>
            <person name="Jaros S."/>
            <person name="Januszkiewicz K."/>
            <person name="Wedrychowicz H."/>
        </authorList>
    </citation>
    <scope>NUCLEOTIDE SEQUENCE [LARGE SCALE GENOMIC DNA]</scope>
    <source>
        <strain evidence="2 3">DSM 27406</strain>
    </source>
</reference>
<dbReference type="RefSeq" id="WP_073083961.1">
    <property type="nucleotide sequence ID" value="NZ_FRBL01000007.1"/>
</dbReference>
<dbReference type="OrthoDB" id="9795306at2"/>
<dbReference type="SUPFAM" id="SSF54593">
    <property type="entry name" value="Glyoxalase/Bleomycin resistance protein/Dihydroxybiphenyl dioxygenase"/>
    <property type="match status" value="1"/>
</dbReference>
<dbReference type="InterPro" id="IPR029068">
    <property type="entry name" value="Glyas_Bleomycin-R_OHBP_Dase"/>
</dbReference>
<name>A0A1M7H257_9BACT</name>
<feature type="domain" description="PhnB-like" evidence="1">
    <location>
        <begin position="7"/>
        <end position="131"/>
    </location>
</feature>
<gene>
    <name evidence="2" type="ORF">SAMN05444266_10755</name>
</gene>
<evidence type="ECO:0000313" key="3">
    <source>
        <dbReference type="Proteomes" id="UP000184420"/>
    </source>
</evidence>
<dbReference type="AlphaFoldDB" id="A0A1M7H257"/>
<evidence type="ECO:0000313" key="2">
    <source>
        <dbReference type="EMBL" id="SHM22734.1"/>
    </source>
</evidence>
<protein>
    <submittedName>
        <fullName evidence="2">PhnB protein</fullName>
    </submittedName>
</protein>
<dbReference type="PANTHER" id="PTHR33990:SF1">
    <property type="entry name" value="PROTEIN YJDN"/>
    <property type="match status" value="1"/>
</dbReference>
<dbReference type="InterPro" id="IPR028973">
    <property type="entry name" value="PhnB-like"/>
</dbReference>
<accession>A0A1M7H257</accession>
<dbReference type="Proteomes" id="UP000184420">
    <property type="component" value="Unassembled WGS sequence"/>
</dbReference>
<dbReference type="CDD" id="cd06588">
    <property type="entry name" value="PhnB_like"/>
    <property type="match status" value="1"/>
</dbReference>
<proteinExistence type="predicted"/>
<dbReference type="PANTHER" id="PTHR33990">
    <property type="entry name" value="PROTEIN YJDN-RELATED"/>
    <property type="match status" value="1"/>
</dbReference>